<organism evidence="4 5">
    <name type="scientific">Rhodoferax sediminis</name>
    <dbReference type="NCBI Taxonomy" id="2509614"/>
    <lineage>
        <taxon>Bacteria</taxon>
        <taxon>Pseudomonadati</taxon>
        <taxon>Pseudomonadota</taxon>
        <taxon>Betaproteobacteria</taxon>
        <taxon>Burkholderiales</taxon>
        <taxon>Comamonadaceae</taxon>
        <taxon>Rhodoferax</taxon>
    </lineage>
</organism>
<keyword evidence="1" id="KW-0812">Transmembrane</keyword>
<protein>
    <submittedName>
        <fullName evidence="4">PEP-CTERM sorting domain-containing protein</fullName>
    </submittedName>
</protein>
<feature type="signal peptide" evidence="2">
    <location>
        <begin position="1"/>
        <end position="27"/>
    </location>
</feature>
<keyword evidence="1" id="KW-0472">Membrane</keyword>
<feature type="domain" description="Ice-binding protein C-terminal" evidence="3">
    <location>
        <begin position="175"/>
        <end position="198"/>
    </location>
</feature>
<dbReference type="NCBIfam" id="TIGR02595">
    <property type="entry name" value="PEP_CTERM"/>
    <property type="match status" value="1"/>
</dbReference>
<name>A0A515DBM9_9BURK</name>
<dbReference type="Proteomes" id="UP000316798">
    <property type="component" value="Chromosome"/>
</dbReference>
<reference evidence="4 5" key="1">
    <citation type="submission" date="2019-01" db="EMBL/GenBank/DDBJ databases">
        <title>Genomic insights into a novel species Rhodoferax sp.</title>
        <authorList>
            <person name="Jin L."/>
        </authorList>
    </citation>
    <scope>NUCLEOTIDE SEQUENCE [LARGE SCALE GENOMIC DNA]</scope>
    <source>
        <strain evidence="4 5">CHu59-6-5</strain>
    </source>
</reference>
<keyword evidence="5" id="KW-1185">Reference proteome</keyword>
<keyword evidence="1" id="KW-1133">Transmembrane helix</keyword>
<accession>A0A515DBM9</accession>
<dbReference type="KEGG" id="rhf:EUB48_11305"/>
<evidence type="ECO:0000256" key="2">
    <source>
        <dbReference type="SAM" id="SignalP"/>
    </source>
</evidence>
<feature type="transmembrane region" description="Helical" evidence="1">
    <location>
        <begin position="179"/>
        <end position="195"/>
    </location>
</feature>
<dbReference type="AlphaFoldDB" id="A0A515DBM9"/>
<dbReference type="EMBL" id="CP035503">
    <property type="protein sequence ID" value="QDL37789.1"/>
    <property type="molecule type" value="Genomic_DNA"/>
</dbReference>
<gene>
    <name evidence="4" type="ORF">EUB48_11305</name>
</gene>
<sequence length="200" mass="20949">MFSLKSIRVVAIVLAFSGSLFALQAKADPVVTYTWTTTSQGFGQHVDQPSSATFDASLSAVQSGKITANDISNIQLFYPGLTFNNSVVSTFGFDFGAYVNPVTGALVFHDDQQGLALIAFAGASINDATTFLSITFDNPVSNAVKDQFNALNNGSAFAGFPTAGFWTATLPVGNSVPEPGSLALLGLGILGIAAIRRRKQ</sequence>
<evidence type="ECO:0000259" key="3">
    <source>
        <dbReference type="Pfam" id="PF07589"/>
    </source>
</evidence>
<feature type="chain" id="PRO_5022074617" evidence="2">
    <location>
        <begin position="28"/>
        <end position="200"/>
    </location>
</feature>
<dbReference type="Pfam" id="PF07589">
    <property type="entry name" value="PEP-CTERM"/>
    <property type="match status" value="1"/>
</dbReference>
<proteinExistence type="predicted"/>
<evidence type="ECO:0000313" key="4">
    <source>
        <dbReference type="EMBL" id="QDL37789.1"/>
    </source>
</evidence>
<evidence type="ECO:0000313" key="5">
    <source>
        <dbReference type="Proteomes" id="UP000316798"/>
    </source>
</evidence>
<dbReference type="OrthoDB" id="9151077at2"/>
<evidence type="ECO:0000256" key="1">
    <source>
        <dbReference type="SAM" id="Phobius"/>
    </source>
</evidence>
<dbReference type="RefSeq" id="WP_142819209.1">
    <property type="nucleotide sequence ID" value="NZ_CP035503.1"/>
</dbReference>
<keyword evidence="2" id="KW-0732">Signal</keyword>
<dbReference type="InterPro" id="IPR013424">
    <property type="entry name" value="Ice-binding_C"/>
</dbReference>